<evidence type="ECO:0000259" key="5">
    <source>
        <dbReference type="Pfam" id="PF04542"/>
    </source>
</evidence>
<name>E6SRX5_BACT6</name>
<organism evidence="7 8">
    <name type="scientific">Bacteroides helcogenes (strain ATCC 35417 / DSM 20613 / JCM 6297 / CCUG 15421 / P 36-108)</name>
    <dbReference type="NCBI Taxonomy" id="693979"/>
    <lineage>
        <taxon>Bacteria</taxon>
        <taxon>Pseudomonadati</taxon>
        <taxon>Bacteroidota</taxon>
        <taxon>Bacteroidia</taxon>
        <taxon>Bacteroidales</taxon>
        <taxon>Bacteroidaceae</taxon>
        <taxon>Bacteroides</taxon>
    </lineage>
</organism>
<dbReference type="EMBL" id="CP002352">
    <property type="protein sequence ID" value="ADV42134.1"/>
    <property type="molecule type" value="Genomic_DNA"/>
</dbReference>
<keyword evidence="4" id="KW-0804">Transcription</keyword>
<evidence type="ECO:0000256" key="3">
    <source>
        <dbReference type="ARBA" id="ARBA00023082"/>
    </source>
</evidence>
<dbReference type="eggNOG" id="COG1595">
    <property type="taxonomic scope" value="Bacteria"/>
</dbReference>
<dbReference type="InterPro" id="IPR007627">
    <property type="entry name" value="RNA_pol_sigma70_r2"/>
</dbReference>
<dbReference type="Proteomes" id="UP000008630">
    <property type="component" value="Chromosome"/>
</dbReference>
<dbReference type="GO" id="GO:0016987">
    <property type="term" value="F:sigma factor activity"/>
    <property type="evidence" value="ECO:0007669"/>
    <property type="project" value="UniProtKB-KW"/>
</dbReference>
<dbReference type="NCBIfam" id="TIGR02985">
    <property type="entry name" value="Sig70_bacteroi1"/>
    <property type="match status" value="1"/>
</dbReference>
<dbReference type="PATRIC" id="fig|693979.3.peg.111"/>
<comment type="similarity">
    <text evidence="1">Belongs to the sigma-70 factor family. ECF subfamily.</text>
</comment>
<dbReference type="KEGG" id="bhl:Bache_0104"/>
<dbReference type="SUPFAM" id="SSF88946">
    <property type="entry name" value="Sigma2 domain of RNA polymerase sigma factors"/>
    <property type="match status" value="1"/>
</dbReference>
<reference evidence="7 8" key="2">
    <citation type="journal article" date="2011" name="Stand. Genomic Sci.">
        <title>Complete genome sequence of Bacteroides helcogenes type strain (P 36-108).</title>
        <authorList>
            <person name="Pati A."/>
            <person name="Gronow S."/>
            <person name="Zeytun A."/>
            <person name="Lapidus A."/>
            <person name="Nolan M."/>
            <person name="Hammon N."/>
            <person name="Deshpande S."/>
            <person name="Cheng J.F."/>
            <person name="Tapia R."/>
            <person name="Han C."/>
            <person name="Goodwin L."/>
            <person name="Pitluck S."/>
            <person name="Liolios K."/>
            <person name="Pagani I."/>
            <person name="Ivanova N."/>
            <person name="Mavromatis K."/>
            <person name="Chen A."/>
            <person name="Palaniappan K."/>
            <person name="Land M."/>
            <person name="Hauser L."/>
            <person name="Chang Y.J."/>
            <person name="Jeffries C.D."/>
            <person name="Detter J.C."/>
            <person name="Brambilla E."/>
            <person name="Rohde M."/>
            <person name="Goker M."/>
            <person name="Woyke T."/>
            <person name="Bristow J."/>
            <person name="Eisen J.A."/>
            <person name="Markowitz V."/>
            <person name="Hugenholtz P."/>
            <person name="Kyrpides N.C."/>
            <person name="Klenk H.P."/>
            <person name="Lucas S."/>
        </authorList>
    </citation>
    <scope>NUCLEOTIDE SEQUENCE [LARGE SCALE GENOMIC DNA]</scope>
    <source>
        <strain evidence="8">ATCC 35417 / DSM 20613 / JCM 6297 / CCUG 15421 / P 36-108</strain>
    </source>
</reference>
<feature type="domain" description="RNA polymerase sigma-70 region 2" evidence="5">
    <location>
        <begin position="37"/>
        <end position="92"/>
    </location>
</feature>
<keyword evidence="8" id="KW-1185">Reference proteome</keyword>
<dbReference type="OrthoDB" id="1027147at2"/>
<dbReference type="InterPro" id="IPR013249">
    <property type="entry name" value="RNA_pol_sigma70_r4_t2"/>
</dbReference>
<dbReference type="Pfam" id="PF04542">
    <property type="entry name" value="Sigma70_r2"/>
    <property type="match status" value="1"/>
</dbReference>
<dbReference type="InterPro" id="IPR036388">
    <property type="entry name" value="WH-like_DNA-bd_sf"/>
</dbReference>
<dbReference type="RefSeq" id="WP_013545772.1">
    <property type="nucleotide sequence ID" value="NC_014933.1"/>
</dbReference>
<keyword evidence="3" id="KW-0731">Sigma factor</keyword>
<dbReference type="STRING" id="693979.Bache_0104"/>
<feature type="domain" description="RNA polymerase sigma factor 70 region 4 type 2" evidence="6">
    <location>
        <begin position="122"/>
        <end position="174"/>
    </location>
</feature>
<evidence type="ECO:0000313" key="8">
    <source>
        <dbReference type="Proteomes" id="UP000008630"/>
    </source>
</evidence>
<evidence type="ECO:0000256" key="1">
    <source>
        <dbReference type="ARBA" id="ARBA00010641"/>
    </source>
</evidence>
<dbReference type="InterPro" id="IPR039425">
    <property type="entry name" value="RNA_pol_sigma-70-like"/>
</dbReference>
<dbReference type="AlphaFoldDB" id="E6SRX5"/>
<dbReference type="HOGENOM" id="CLU_047691_4_4_10"/>
<accession>E6SRX5</accession>
<dbReference type="GO" id="GO:0006352">
    <property type="term" value="P:DNA-templated transcription initiation"/>
    <property type="evidence" value="ECO:0007669"/>
    <property type="project" value="InterPro"/>
</dbReference>
<dbReference type="InterPro" id="IPR013324">
    <property type="entry name" value="RNA_pol_sigma_r3/r4-like"/>
</dbReference>
<dbReference type="CDD" id="cd06171">
    <property type="entry name" value="Sigma70_r4"/>
    <property type="match status" value="1"/>
</dbReference>
<evidence type="ECO:0000256" key="2">
    <source>
        <dbReference type="ARBA" id="ARBA00023015"/>
    </source>
</evidence>
<proteinExistence type="inferred from homology"/>
<evidence type="ECO:0000256" key="4">
    <source>
        <dbReference type="ARBA" id="ARBA00023163"/>
    </source>
</evidence>
<reference key="1">
    <citation type="submission" date="2010-11" db="EMBL/GenBank/DDBJ databases">
        <title>The complete genome of Bacteroides helcogenes P 36-108.</title>
        <authorList>
            <consortium name="US DOE Joint Genome Institute (JGI-PGF)"/>
            <person name="Lucas S."/>
            <person name="Copeland A."/>
            <person name="Lapidus A."/>
            <person name="Bruce D."/>
            <person name="Goodwin L."/>
            <person name="Pitluck S."/>
            <person name="Kyrpides N."/>
            <person name="Mavromatis K."/>
            <person name="Ivanova N."/>
            <person name="Zeytun A."/>
            <person name="Brettin T."/>
            <person name="Detter J.C."/>
            <person name="Tapia R."/>
            <person name="Han C."/>
            <person name="Land M."/>
            <person name="Hauser L."/>
            <person name="Markowitz V."/>
            <person name="Cheng J.-F."/>
            <person name="Hugenholtz P."/>
            <person name="Woyke T."/>
            <person name="Wu D."/>
            <person name="Gronow S."/>
            <person name="Wellnitz S."/>
            <person name="Brambilla E."/>
            <person name="Klenk H.-P."/>
            <person name="Eisen J.A."/>
        </authorList>
    </citation>
    <scope>NUCLEOTIDE SEQUENCE</scope>
    <source>
        <strain>P 36-108</strain>
    </source>
</reference>
<dbReference type="GO" id="GO:0003677">
    <property type="term" value="F:DNA binding"/>
    <property type="evidence" value="ECO:0007669"/>
    <property type="project" value="InterPro"/>
</dbReference>
<protein>
    <submittedName>
        <fullName evidence="7">RNA polymerase, sigma-24 subunit, ECF subfamily</fullName>
    </submittedName>
</protein>
<dbReference type="Pfam" id="PF08281">
    <property type="entry name" value="Sigma70_r4_2"/>
    <property type="match status" value="1"/>
</dbReference>
<dbReference type="InterPro" id="IPR013325">
    <property type="entry name" value="RNA_pol_sigma_r2"/>
</dbReference>
<evidence type="ECO:0000259" key="6">
    <source>
        <dbReference type="Pfam" id="PF08281"/>
    </source>
</evidence>
<dbReference type="Gene3D" id="1.10.10.10">
    <property type="entry name" value="Winged helix-like DNA-binding domain superfamily/Winged helix DNA-binding domain"/>
    <property type="match status" value="1"/>
</dbReference>
<dbReference type="InterPro" id="IPR014284">
    <property type="entry name" value="RNA_pol_sigma-70_dom"/>
</dbReference>
<dbReference type="InterPro" id="IPR014327">
    <property type="entry name" value="RNA_pol_sigma70_bacteroid"/>
</dbReference>
<evidence type="ECO:0000313" key="7">
    <source>
        <dbReference type="EMBL" id="ADV42134.1"/>
    </source>
</evidence>
<dbReference type="NCBIfam" id="TIGR02937">
    <property type="entry name" value="sigma70-ECF"/>
    <property type="match status" value="1"/>
</dbReference>
<dbReference type="PANTHER" id="PTHR43133">
    <property type="entry name" value="RNA POLYMERASE ECF-TYPE SIGMA FACTO"/>
    <property type="match status" value="1"/>
</dbReference>
<dbReference type="PANTHER" id="PTHR43133:SF46">
    <property type="entry name" value="RNA POLYMERASE SIGMA-70 FACTOR ECF SUBFAMILY"/>
    <property type="match status" value="1"/>
</dbReference>
<keyword evidence="2" id="KW-0805">Transcription regulation</keyword>
<gene>
    <name evidence="7" type="ordered locus">Bache_0104</name>
</gene>
<sequence>MEIGHNLDFLFARIVFQDDEVAFKKLFFDFFAPLCLFASRYIEEKEACEDVVQNVFFHLWHSRKHLQINASVRNFLLTSVRNACIDYLRKQKLEIRYRASLPMEETDDRDADTLLAMSELKERLEQALSRLPENVRHAFQLSRFEEKTYAAIAEDMGISIKTVEAYISKALKLLRVELKEFLPFLILFLDLSR</sequence>
<dbReference type="Gene3D" id="1.10.1740.10">
    <property type="match status" value="1"/>
</dbReference>
<dbReference type="SUPFAM" id="SSF88659">
    <property type="entry name" value="Sigma3 and sigma4 domains of RNA polymerase sigma factors"/>
    <property type="match status" value="1"/>
</dbReference>